<evidence type="ECO:0000259" key="2">
    <source>
        <dbReference type="PROSITE" id="PS50110"/>
    </source>
</evidence>
<comment type="caution">
    <text evidence="1">Lacks conserved residue(s) required for the propagation of feature annotation.</text>
</comment>
<dbReference type="SUPFAM" id="SSF52172">
    <property type="entry name" value="CheY-like"/>
    <property type="match status" value="1"/>
</dbReference>
<dbReference type="EMBL" id="CP053452">
    <property type="protein sequence ID" value="QJW94484.1"/>
    <property type="molecule type" value="Genomic_DNA"/>
</dbReference>
<gene>
    <name evidence="3" type="ORF">FTUN_2005</name>
</gene>
<dbReference type="KEGG" id="ftj:FTUN_2005"/>
<dbReference type="GO" id="GO:0000160">
    <property type="term" value="P:phosphorelay signal transduction system"/>
    <property type="evidence" value="ECO:0007669"/>
    <property type="project" value="InterPro"/>
</dbReference>
<evidence type="ECO:0000313" key="3">
    <source>
        <dbReference type="EMBL" id="QJW94484.1"/>
    </source>
</evidence>
<evidence type="ECO:0000256" key="1">
    <source>
        <dbReference type="PROSITE-ProRule" id="PRU00169"/>
    </source>
</evidence>
<dbReference type="PROSITE" id="PS50110">
    <property type="entry name" value="RESPONSE_REGULATORY"/>
    <property type="match status" value="1"/>
</dbReference>
<name>A0A6M5YLM2_9BACT</name>
<protein>
    <recommendedName>
        <fullName evidence="2">Response regulatory domain-containing protein</fullName>
    </recommendedName>
</protein>
<proteinExistence type="predicted"/>
<dbReference type="InterPro" id="IPR011006">
    <property type="entry name" value="CheY-like_superfamily"/>
</dbReference>
<evidence type="ECO:0000313" key="4">
    <source>
        <dbReference type="Proteomes" id="UP000503447"/>
    </source>
</evidence>
<keyword evidence="4" id="KW-1185">Reference proteome</keyword>
<feature type="domain" description="Response regulatory" evidence="2">
    <location>
        <begin position="1"/>
        <end position="63"/>
    </location>
</feature>
<dbReference type="InterPro" id="IPR001789">
    <property type="entry name" value="Sig_transdc_resp-reg_receiver"/>
</dbReference>
<dbReference type="Gene3D" id="3.40.50.2300">
    <property type="match status" value="1"/>
</dbReference>
<organism evidence="3 4">
    <name type="scientific">Frigoriglobus tundricola</name>
    <dbReference type="NCBI Taxonomy" id="2774151"/>
    <lineage>
        <taxon>Bacteria</taxon>
        <taxon>Pseudomonadati</taxon>
        <taxon>Planctomycetota</taxon>
        <taxon>Planctomycetia</taxon>
        <taxon>Gemmatales</taxon>
        <taxon>Gemmataceae</taxon>
        <taxon>Frigoriglobus</taxon>
    </lineage>
</organism>
<dbReference type="Pfam" id="PF00072">
    <property type="entry name" value="Response_reg"/>
    <property type="match status" value="1"/>
</dbReference>
<dbReference type="AlphaFoldDB" id="A0A6M5YLM2"/>
<reference evidence="4" key="1">
    <citation type="submission" date="2020-05" db="EMBL/GenBank/DDBJ databases">
        <title>Frigoriglobus tundricola gen. nov., sp. nov., a psychrotolerant cellulolytic planctomycete of the family Gemmataceae with two divergent copies of 16S rRNA gene.</title>
        <authorList>
            <person name="Kulichevskaya I.S."/>
            <person name="Ivanova A.A."/>
            <person name="Naumoff D.G."/>
            <person name="Beletsky A.V."/>
            <person name="Rijpstra W.I.C."/>
            <person name="Sinninghe Damste J.S."/>
            <person name="Mardanov A.V."/>
            <person name="Ravin N.V."/>
            <person name="Dedysh S.N."/>
        </authorList>
    </citation>
    <scope>NUCLEOTIDE SEQUENCE [LARGE SCALE GENOMIC DNA]</scope>
    <source>
        <strain evidence="4">PL17</strain>
    </source>
</reference>
<dbReference type="Proteomes" id="UP000503447">
    <property type="component" value="Chromosome"/>
</dbReference>
<sequence length="67" mass="7212">MPGMSGREVSGALRKRHPGLKVLYVSGYTDDAVVRHGIVAATDAFLQKPFTPLSLARKVRAVLDGPH</sequence>
<accession>A0A6M5YLM2</accession>